<dbReference type="PANTHER" id="PTHR31956:SF1">
    <property type="entry name" value="NON-SPECIFIC PHOSPHOLIPASE C1"/>
    <property type="match status" value="1"/>
</dbReference>
<gene>
    <name evidence="2" type="ORF">E1757_28985</name>
</gene>
<evidence type="ECO:0000313" key="2">
    <source>
        <dbReference type="EMBL" id="TDF92822.1"/>
    </source>
</evidence>
<sequence length="286" mass="32139">MLPVRFLAEQLGLQVDWDQATSSVFVNIKSATSITSLTSPIDHIIVVVEENHSYNQIVGSPDAPYIQSLIQGGALFTNAHGVTHPSQPNYLALFSGSTQEVTDDGCKKPFTAQNLATELLNAKLTFTGYSEDLPEVGYTGCSSKGYARKHNPWVQFTNVPQELNQPFSQFPQDFTNLPNVSFVIPNHQDDMHDGSVKQADDWLKTNLESYVTWAQTHRSLLIVTWDEDDFAKANHIPLIIVGPMVKPGQYSEYVDHKNVLRTIEDVYRLPLLRDIQQIQPIISIWK</sequence>
<dbReference type="PANTHER" id="PTHR31956">
    <property type="entry name" value="NON-SPECIFIC PHOSPHOLIPASE C4-RELATED"/>
    <property type="match status" value="1"/>
</dbReference>
<dbReference type="EMBL" id="SMRT01000019">
    <property type="protein sequence ID" value="TDF92822.1"/>
    <property type="molecule type" value="Genomic_DNA"/>
</dbReference>
<dbReference type="InterPro" id="IPR007312">
    <property type="entry name" value="Phosphoesterase"/>
</dbReference>
<dbReference type="InterPro" id="IPR017850">
    <property type="entry name" value="Alkaline_phosphatase_core_sf"/>
</dbReference>
<dbReference type="Gene3D" id="3.40.720.10">
    <property type="entry name" value="Alkaline Phosphatase, subunit A"/>
    <property type="match status" value="1"/>
</dbReference>
<keyword evidence="1" id="KW-0378">Hydrolase</keyword>
<reference evidence="2 3" key="1">
    <citation type="submission" date="2019-03" db="EMBL/GenBank/DDBJ databases">
        <title>This is whole genome sequence of Paenibacillus sp MS74 strain.</title>
        <authorList>
            <person name="Trinh H.N."/>
        </authorList>
    </citation>
    <scope>NUCLEOTIDE SEQUENCE [LARGE SCALE GENOMIC DNA]</scope>
    <source>
        <strain evidence="2 3">MS74</strain>
    </source>
</reference>
<dbReference type="GO" id="GO:0042578">
    <property type="term" value="F:phosphoric ester hydrolase activity"/>
    <property type="evidence" value="ECO:0007669"/>
    <property type="project" value="UniProtKB-ARBA"/>
</dbReference>
<dbReference type="AlphaFoldDB" id="A0A4R5KD61"/>
<organism evidence="2 3">
    <name type="scientific">Paenibacillus piri</name>
    <dbReference type="NCBI Taxonomy" id="2547395"/>
    <lineage>
        <taxon>Bacteria</taxon>
        <taxon>Bacillati</taxon>
        <taxon>Bacillota</taxon>
        <taxon>Bacilli</taxon>
        <taxon>Bacillales</taxon>
        <taxon>Paenibacillaceae</taxon>
        <taxon>Paenibacillus</taxon>
    </lineage>
</organism>
<evidence type="ECO:0000313" key="3">
    <source>
        <dbReference type="Proteomes" id="UP000295636"/>
    </source>
</evidence>
<evidence type="ECO:0000256" key="1">
    <source>
        <dbReference type="ARBA" id="ARBA00022801"/>
    </source>
</evidence>
<keyword evidence="3" id="KW-1185">Reference proteome</keyword>
<dbReference type="SUPFAM" id="SSF53649">
    <property type="entry name" value="Alkaline phosphatase-like"/>
    <property type="match status" value="1"/>
</dbReference>
<proteinExistence type="predicted"/>
<comment type="caution">
    <text evidence="2">The sequence shown here is derived from an EMBL/GenBank/DDBJ whole genome shotgun (WGS) entry which is preliminary data.</text>
</comment>
<protein>
    <submittedName>
        <fullName evidence="2">Acid phosphatase</fullName>
    </submittedName>
</protein>
<accession>A0A4R5KD61</accession>
<dbReference type="OrthoDB" id="9770871at2"/>
<name>A0A4R5KD61_9BACL</name>
<dbReference type="Proteomes" id="UP000295636">
    <property type="component" value="Unassembled WGS sequence"/>
</dbReference>
<dbReference type="Pfam" id="PF04185">
    <property type="entry name" value="Phosphoesterase"/>
    <property type="match status" value="1"/>
</dbReference>